<dbReference type="RefSeq" id="WP_206713124.1">
    <property type="nucleotide sequence ID" value="NZ_CP071091.1"/>
</dbReference>
<evidence type="ECO:0000313" key="1">
    <source>
        <dbReference type="EMBL" id="QSQ11371.1"/>
    </source>
</evidence>
<protein>
    <submittedName>
        <fullName evidence="1">Uncharacterized protein</fullName>
    </submittedName>
</protein>
<name>A0ABX7N1V6_9BACT</name>
<accession>A0ABX7N1V6</accession>
<dbReference type="EMBL" id="CP071091">
    <property type="protein sequence ID" value="QSQ11371.1"/>
    <property type="molecule type" value="Genomic_DNA"/>
</dbReference>
<reference evidence="1 2" key="1">
    <citation type="submission" date="2021-02" db="EMBL/GenBank/DDBJ databases">
        <title>De Novo genome assembly of isolated myxobacteria.</title>
        <authorList>
            <person name="Stevens D.C."/>
        </authorList>
    </citation>
    <scope>NUCLEOTIDE SEQUENCE [LARGE SCALE GENOMIC DNA]</scope>
    <source>
        <strain evidence="1 2">SCHIC003</strain>
    </source>
</reference>
<evidence type="ECO:0000313" key="2">
    <source>
        <dbReference type="Proteomes" id="UP000663090"/>
    </source>
</evidence>
<sequence>MASAPFPASARLMLPCELPLVGEEDVLHLFLGDLKLIAIGDVLQLFARA</sequence>
<organism evidence="1 2">
    <name type="scientific">Myxococcus landrumensis</name>
    <dbReference type="NCBI Taxonomy" id="2813577"/>
    <lineage>
        <taxon>Bacteria</taxon>
        <taxon>Pseudomonadati</taxon>
        <taxon>Myxococcota</taxon>
        <taxon>Myxococcia</taxon>
        <taxon>Myxococcales</taxon>
        <taxon>Cystobacterineae</taxon>
        <taxon>Myxococcaceae</taxon>
        <taxon>Myxococcus</taxon>
    </lineage>
</organism>
<gene>
    <name evidence="1" type="ORF">JY572_23490</name>
</gene>
<proteinExistence type="predicted"/>
<dbReference type="Proteomes" id="UP000663090">
    <property type="component" value="Chromosome"/>
</dbReference>
<keyword evidence="2" id="KW-1185">Reference proteome</keyword>